<evidence type="ECO:0000313" key="2">
    <source>
        <dbReference type="EMBL" id="CAF2109670.1"/>
    </source>
</evidence>
<dbReference type="EMBL" id="HG994372">
    <property type="protein sequence ID" value="CAF2109670.1"/>
    <property type="molecule type" value="Genomic_DNA"/>
</dbReference>
<feature type="compositionally biased region" description="Polar residues" evidence="1">
    <location>
        <begin position="156"/>
        <end position="165"/>
    </location>
</feature>
<dbReference type="AlphaFoldDB" id="A0A816UJD7"/>
<feature type="non-terminal residue" evidence="2">
    <location>
        <position position="1"/>
    </location>
</feature>
<reference evidence="2" key="1">
    <citation type="submission" date="2021-01" db="EMBL/GenBank/DDBJ databases">
        <authorList>
            <consortium name="Genoscope - CEA"/>
            <person name="William W."/>
        </authorList>
    </citation>
    <scope>NUCLEOTIDE SEQUENCE</scope>
</reference>
<evidence type="ECO:0000256" key="1">
    <source>
        <dbReference type="SAM" id="MobiDB-lite"/>
    </source>
</evidence>
<dbReference type="Proteomes" id="UP001295469">
    <property type="component" value="Chromosome C08"/>
</dbReference>
<feature type="region of interest" description="Disordered" evidence="1">
    <location>
        <begin position="86"/>
        <end position="109"/>
    </location>
</feature>
<protein>
    <submittedName>
        <fullName evidence="2">(rape) hypothetical protein</fullName>
    </submittedName>
</protein>
<accession>A0A816UJD7</accession>
<proteinExistence type="predicted"/>
<sequence length="174" mass="19269">TISTIKLHNHHTLFFSSAATHYSHVSSSVFFLYTLCSSSISTHSIYAGIFTSSSSAVSTLSNYTGISSCTYHSSWIPYSKLHHPQDHRCGRGLPRTPSLPSPPSSSSDGLSARVVIGIAIRRVALLVRRNEEETKKILTTFLFHLLRIPKPEDLTVDNSNNGGNKTQHHRQFMS</sequence>
<organism evidence="2">
    <name type="scientific">Brassica napus</name>
    <name type="common">Rape</name>
    <dbReference type="NCBI Taxonomy" id="3708"/>
    <lineage>
        <taxon>Eukaryota</taxon>
        <taxon>Viridiplantae</taxon>
        <taxon>Streptophyta</taxon>
        <taxon>Embryophyta</taxon>
        <taxon>Tracheophyta</taxon>
        <taxon>Spermatophyta</taxon>
        <taxon>Magnoliopsida</taxon>
        <taxon>eudicotyledons</taxon>
        <taxon>Gunneridae</taxon>
        <taxon>Pentapetalae</taxon>
        <taxon>rosids</taxon>
        <taxon>malvids</taxon>
        <taxon>Brassicales</taxon>
        <taxon>Brassicaceae</taxon>
        <taxon>Brassiceae</taxon>
        <taxon>Brassica</taxon>
    </lineage>
</organism>
<gene>
    <name evidence="2" type="ORF">DARMORV10_C08P20170.1</name>
</gene>
<name>A0A816UJD7_BRANA</name>
<feature type="region of interest" description="Disordered" evidence="1">
    <location>
        <begin position="153"/>
        <end position="174"/>
    </location>
</feature>